<evidence type="ECO:0000256" key="1">
    <source>
        <dbReference type="SAM" id="MobiDB-lite"/>
    </source>
</evidence>
<feature type="region of interest" description="Disordered" evidence="1">
    <location>
        <begin position="23"/>
        <end position="60"/>
    </location>
</feature>
<evidence type="ECO:0000313" key="2">
    <source>
        <dbReference type="EMBL" id="BCT92494.1"/>
    </source>
</evidence>
<sequence length="60" mass="6424">MLAARDGEAAERDWLGVQCAVGPSAAVRQRPNDPVQGATPTQRRNDPIAKRADVMRAKGP</sequence>
<accession>A0ABN6FS65</accession>
<gene>
    <name evidence="2" type="ORF">LYSCAS_15180</name>
</gene>
<name>A0ABN6FS65_9GAMM</name>
<dbReference type="EMBL" id="AP024545">
    <property type="protein sequence ID" value="BCT92494.1"/>
    <property type="molecule type" value="Genomic_DNA"/>
</dbReference>
<proteinExistence type="predicted"/>
<evidence type="ECO:0000313" key="3">
    <source>
        <dbReference type="Proteomes" id="UP000681317"/>
    </source>
</evidence>
<organism evidence="2 3">
    <name type="scientific">Noviluteimonas caseinilytica</name>
    <dbReference type="NCBI Taxonomy" id="2675101"/>
    <lineage>
        <taxon>Bacteria</taxon>
        <taxon>Pseudomonadati</taxon>
        <taxon>Pseudomonadota</taxon>
        <taxon>Gammaproteobacteria</taxon>
        <taxon>Lysobacterales</taxon>
        <taxon>Lysobacteraceae</taxon>
        <taxon>Noviluteimonas</taxon>
    </lineage>
</organism>
<keyword evidence="3" id="KW-1185">Reference proteome</keyword>
<reference evidence="2 3" key="1">
    <citation type="submission" date="2021-03" db="EMBL/GenBank/DDBJ databases">
        <title>Complete Genome Sequences of Two Lysobacter Strains Isolated from Sea Water (Lysobacter caseinilyticus) and Soil (Lysobacter helvus) in South Korea.</title>
        <authorList>
            <person name="Watanabe Y."/>
            <person name="Arakawa K."/>
        </authorList>
    </citation>
    <scope>NUCLEOTIDE SEQUENCE [LARGE SCALE GENOMIC DNA]</scope>
    <source>
        <strain evidence="2 3">KVB24</strain>
    </source>
</reference>
<dbReference type="Proteomes" id="UP000681317">
    <property type="component" value="Chromosome"/>
</dbReference>
<feature type="compositionally biased region" description="Basic and acidic residues" evidence="1">
    <location>
        <begin position="43"/>
        <end position="60"/>
    </location>
</feature>
<protein>
    <submittedName>
        <fullName evidence="2">Uncharacterized protein</fullName>
    </submittedName>
</protein>